<keyword evidence="3" id="KW-1185">Reference proteome</keyword>
<protein>
    <submittedName>
        <fullName evidence="2">Uncharacterized protein</fullName>
    </submittedName>
</protein>
<sequence>MKARKEGTLLLLFYETDNREGTLMADTVAANYGQRQGPRGRDRRWRWSAAWILRRWREQRNWRFATMMTTTVRRSDDDDGARDLDRGPTAELEYEGRDGTSERPDNDNIACDWSEMMTLSLRAYQWP</sequence>
<evidence type="ECO:0000313" key="2">
    <source>
        <dbReference type="EMBL" id="CAL1399809.1"/>
    </source>
</evidence>
<gene>
    <name evidence="2" type="ORF">LTRI10_LOCUS39978</name>
</gene>
<feature type="region of interest" description="Disordered" evidence="1">
    <location>
        <begin position="73"/>
        <end position="109"/>
    </location>
</feature>
<dbReference type="EMBL" id="OZ034820">
    <property type="protein sequence ID" value="CAL1399809.1"/>
    <property type="molecule type" value="Genomic_DNA"/>
</dbReference>
<name>A0AAV2FNA4_9ROSI</name>
<evidence type="ECO:0000313" key="3">
    <source>
        <dbReference type="Proteomes" id="UP001497516"/>
    </source>
</evidence>
<feature type="compositionally biased region" description="Basic and acidic residues" evidence="1">
    <location>
        <begin position="73"/>
        <end position="106"/>
    </location>
</feature>
<evidence type="ECO:0000256" key="1">
    <source>
        <dbReference type="SAM" id="MobiDB-lite"/>
    </source>
</evidence>
<dbReference type="Proteomes" id="UP001497516">
    <property type="component" value="Chromosome 7"/>
</dbReference>
<accession>A0AAV2FNA4</accession>
<organism evidence="2 3">
    <name type="scientific">Linum trigynum</name>
    <dbReference type="NCBI Taxonomy" id="586398"/>
    <lineage>
        <taxon>Eukaryota</taxon>
        <taxon>Viridiplantae</taxon>
        <taxon>Streptophyta</taxon>
        <taxon>Embryophyta</taxon>
        <taxon>Tracheophyta</taxon>
        <taxon>Spermatophyta</taxon>
        <taxon>Magnoliopsida</taxon>
        <taxon>eudicotyledons</taxon>
        <taxon>Gunneridae</taxon>
        <taxon>Pentapetalae</taxon>
        <taxon>rosids</taxon>
        <taxon>fabids</taxon>
        <taxon>Malpighiales</taxon>
        <taxon>Linaceae</taxon>
        <taxon>Linum</taxon>
    </lineage>
</organism>
<proteinExistence type="predicted"/>
<reference evidence="2 3" key="1">
    <citation type="submission" date="2024-04" db="EMBL/GenBank/DDBJ databases">
        <authorList>
            <person name="Fracassetti M."/>
        </authorList>
    </citation>
    <scope>NUCLEOTIDE SEQUENCE [LARGE SCALE GENOMIC DNA]</scope>
</reference>
<dbReference type="AlphaFoldDB" id="A0AAV2FNA4"/>